<evidence type="ECO:0000313" key="2">
    <source>
        <dbReference type="EMBL" id="KAG2856624.1"/>
    </source>
</evidence>
<keyword evidence="1" id="KW-0732">Signal</keyword>
<dbReference type="Proteomes" id="UP000735874">
    <property type="component" value="Unassembled WGS sequence"/>
</dbReference>
<name>A0A8T1KKH8_9STRA</name>
<organism evidence="2 4">
    <name type="scientific">Phytophthora cactorum</name>
    <dbReference type="NCBI Taxonomy" id="29920"/>
    <lineage>
        <taxon>Eukaryota</taxon>
        <taxon>Sar</taxon>
        <taxon>Stramenopiles</taxon>
        <taxon>Oomycota</taxon>
        <taxon>Peronosporomycetes</taxon>
        <taxon>Peronosporales</taxon>
        <taxon>Peronosporaceae</taxon>
        <taxon>Phytophthora</taxon>
    </lineage>
</organism>
<feature type="chain" id="PRO_5040044115" description="Cupredoxin" evidence="1">
    <location>
        <begin position="26"/>
        <end position="237"/>
    </location>
</feature>
<dbReference type="Proteomes" id="UP000736787">
    <property type="component" value="Unassembled WGS sequence"/>
</dbReference>
<evidence type="ECO:0000256" key="1">
    <source>
        <dbReference type="SAM" id="SignalP"/>
    </source>
</evidence>
<dbReference type="VEuPathDB" id="FungiDB:PC110_g12051"/>
<proteinExistence type="predicted"/>
<evidence type="ECO:0008006" key="5">
    <source>
        <dbReference type="Google" id="ProtNLM"/>
    </source>
</evidence>
<dbReference type="EMBL" id="RCMK01000302">
    <property type="protein sequence ID" value="KAG2937718.1"/>
    <property type="molecule type" value="Genomic_DNA"/>
</dbReference>
<feature type="signal peptide" evidence="1">
    <location>
        <begin position="1"/>
        <end position="25"/>
    </location>
</feature>
<dbReference type="EMBL" id="RCMG01000325">
    <property type="protein sequence ID" value="KAG2856624.1"/>
    <property type="molecule type" value="Genomic_DNA"/>
</dbReference>
<sequence>MISSRYLATTVIALTALAQLHTTTAASAVPSIKLGFNVHRSTMAMYGSTSFDIYVKPVVSGYNVSFDGKATFEQDGVVHNFYLVDSVPYHEVVTSSVNATTCLPIENIPSVPAIFEAIASATPVSSVNTDQVISCNNGTWLSTYFAGEPYVLCTGAEHVYASNFVGYGEDLSVSFEFLSDEVTITMPVNSPTNCEAVPDNSVELSLLGHLYGITSKSSHRALKAESSTAHLASSTLA</sequence>
<protein>
    <recommendedName>
        <fullName evidence="5">Cupredoxin</fullName>
    </recommendedName>
</protein>
<evidence type="ECO:0000313" key="3">
    <source>
        <dbReference type="EMBL" id="KAG2937718.1"/>
    </source>
</evidence>
<comment type="caution">
    <text evidence="2">The sequence shown here is derived from an EMBL/GenBank/DDBJ whole genome shotgun (WGS) entry which is preliminary data.</text>
</comment>
<evidence type="ECO:0000313" key="4">
    <source>
        <dbReference type="Proteomes" id="UP000735874"/>
    </source>
</evidence>
<gene>
    <name evidence="2" type="ORF">PC113_g11412</name>
    <name evidence="3" type="ORF">PC117_g11570</name>
</gene>
<reference evidence="2" key="1">
    <citation type="submission" date="2018-10" db="EMBL/GenBank/DDBJ databases">
        <title>Effector identification in a new, highly contiguous assembly of the strawberry crown rot pathogen Phytophthora cactorum.</title>
        <authorList>
            <person name="Armitage A.D."/>
            <person name="Nellist C.F."/>
            <person name="Bates H."/>
            <person name="Vickerstaff R.J."/>
            <person name="Harrison R.J."/>
        </authorList>
    </citation>
    <scope>NUCLEOTIDE SEQUENCE</scope>
    <source>
        <strain evidence="2">15-7</strain>
        <strain evidence="3">4040</strain>
    </source>
</reference>
<accession>A0A8T1KKH8</accession>
<dbReference type="AlphaFoldDB" id="A0A8T1KKH8"/>